<dbReference type="Pfam" id="PF00440">
    <property type="entry name" value="TetR_N"/>
    <property type="match status" value="1"/>
</dbReference>
<dbReference type="OrthoDB" id="9812484at2"/>
<gene>
    <name evidence="4" type="ORF">SAMN02745136_02033</name>
</gene>
<organism evidence="4 5">
    <name type="scientific">Anaerocolumna jejuensis DSM 15929</name>
    <dbReference type="NCBI Taxonomy" id="1121322"/>
    <lineage>
        <taxon>Bacteria</taxon>
        <taxon>Bacillati</taxon>
        <taxon>Bacillota</taxon>
        <taxon>Clostridia</taxon>
        <taxon>Lachnospirales</taxon>
        <taxon>Lachnospiraceae</taxon>
        <taxon>Anaerocolumna</taxon>
    </lineage>
</organism>
<dbReference type="PANTHER" id="PTHR43479">
    <property type="entry name" value="ACREF/ENVCD OPERON REPRESSOR-RELATED"/>
    <property type="match status" value="1"/>
</dbReference>
<dbReference type="STRING" id="1121322.SAMN02745136_02033"/>
<dbReference type="Gene3D" id="1.10.357.10">
    <property type="entry name" value="Tetracycline Repressor, domain 2"/>
    <property type="match status" value="1"/>
</dbReference>
<dbReference type="PANTHER" id="PTHR43479:SF11">
    <property type="entry name" value="ACREF_ENVCD OPERON REPRESSOR-RELATED"/>
    <property type="match status" value="1"/>
</dbReference>
<keyword evidence="1 2" id="KW-0238">DNA-binding</keyword>
<feature type="DNA-binding region" description="H-T-H motif" evidence="2">
    <location>
        <begin position="34"/>
        <end position="53"/>
    </location>
</feature>
<dbReference type="InterPro" id="IPR009057">
    <property type="entry name" value="Homeodomain-like_sf"/>
</dbReference>
<accession>A0A1M6QU22</accession>
<dbReference type="InterPro" id="IPR001647">
    <property type="entry name" value="HTH_TetR"/>
</dbReference>
<dbReference type="AlphaFoldDB" id="A0A1M6QU22"/>
<evidence type="ECO:0000313" key="4">
    <source>
        <dbReference type="EMBL" id="SHK23724.1"/>
    </source>
</evidence>
<evidence type="ECO:0000256" key="2">
    <source>
        <dbReference type="PROSITE-ProRule" id="PRU00335"/>
    </source>
</evidence>
<dbReference type="SUPFAM" id="SSF46689">
    <property type="entry name" value="Homeodomain-like"/>
    <property type="match status" value="1"/>
</dbReference>
<feature type="domain" description="HTH tetR-type" evidence="3">
    <location>
        <begin position="11"/>
        <end position="71"/>
    </location>
</feature>
<dbReference type="GO" id="GO:0003677">
    <property type="term" value="F:DNA binding"/>
    <property type="evidence" value="ECO:0007669"/>
    <property type="project" value="UniProtKB-UniRule"/>
</dbReference>
<dbReference type="PROSITE" id="PS50977">
    <property type="entry name" value="HTH_TETR_2"/>
    <property type="match status" value="1"/>
</dbReference>
<protein>
    <submittedName>
        <fullName evidence="4">Transcriptional regulator, TetR family</fullName>
    </submittedName>
</protein>
<dbReference type="RefSeq" id="WP_073275440.1">
    <property type="nucleotide sequence ID" value="NZ_FRAC01000010.1"/>
</dbReference>
<proteinExistence type="predicted"/>
<dbReference type="PRINTS" id="PR00455">
    <property type="entry name" value="HTHTETR"/>
</dbReference>
<evidence type="ECO:0000256" key="1">
    <source>
        <dbReference type="ARBA" id="ARBA00023125"/>
    </source>
</evidence>
<evidence type="ECO:0000313" key="5">
    <source>
        <dbReference type="Proteomes" id="UP000184386"/>
    </source>
</evidence>
<dbReference type="InterPro" id="IPR050624">
    <property type="entry name" value="HTH-type_Tx_Regulator"/>
</dbReference>
<dbReference type="Proteomes" id="UP000184386">
    <property type="component" value="Unassembled WGS sequence"/>
</dbReference>
<name>A0A1M6QU22_9FIRM</name>
<evidence type="ECO:0000259" key="3">
    <source>
        <dbReference type="PROSITE" id="PS50977"/>
    </source>
</evidence>
<sequence length="202" mass="23728">MAKHFSEYEKQIIKLNMLKEGKKLFEKYGIKKTSIDKIVESVGIAKGSFYTFYESKESMAYDLILDIEVKMHDEEMKNLHSFLQKFEYPEALKYTVWKSLNYMDEEPLLHVLNNPQLLNEIWSKMNENERQRGICQDQSRVQDFVEIAKKKGYKLTESSSVFNAALLSFFMIYINQSMVGESGDNALEFMMKAAFDKLFIKD</sequence>
<reference evidence="4 5" key="1">
    <citation type="submission" date="2016-11" db="EMBL/GenBank/DDBJ databases">
        <authorList>
            <person name="Jaros S."/>
            <person name="Januszkiewicz K."/>
            <person name="Wedrychowicz H."/>
        </authorList>
    </citation>
    <scope>NUCLEOTIDE SEQUENCE [LARGE SCALE GENOMIC DNA]</scope>
    <source>
        <strain evidence="4 5">DSM 15929</strain>
    </source>
</reference>
<dbReference type="EMBL" id="FRAC01000010">
    <property type="protein sequence ID" value="SHK23724.1"/>
    <property type="molecule type" value="Genomic_DNA"/>
</dbReference>
<keyword evidence="5" id="KW-1185">Reference proteome</keyword>